<dbReference type="GO" id="GO:0046872">
    <property type="term" value="F:metal ion binding"/>
    <property type="evidence" value="ECO:0007669"/>
    <property type="project" value="UniProtKB-KW"/>
</dbReference>
<feature type="domain" description="Alcohol dehydrogenase iron-type/glycerol dehydrogenase GldA" evidence="11">
    <location>
        <begin position="17"/>
        <end position="161"/>
    </location>
</feature>
<evidence type="ECO:0000313" key="13">
    <source>
        <dbReference type="Proteomes" id="UP000198891"/>
    </source>
</evidence>
<dbReference type="Pfam" id="PF00465">
    <property type="entry name" value="Fe-ADH"/>
    <property type="match status" value="1"/>
</dbReference>
<dbReference type="PANTHER" id="PTHR43616">
    <property type="entry name" value="GLYCEROL DEHYDROGENASE"/>
    <property type="match status" value="1"/>
</dbReference>
<evidence type="ECO:0000256" key="7">
    <source>
        <dbReference type="ARBA" id="ARBA00049006"/>
    </source>
</evidence>
<feature type="binding site" evidence="10">
    <location>
        <position position="132"/>
    </location>
    <ligand>
        <name>NAD(+)</name>
        <dbReference type="ChEBI" id="CHEBI:57540"/>
    </ligand>
</feature>
<proteinExistence type="predicted"/>
<dbReference type="EC" id="1.1.1.6" evidence="5"/>
<feature type="binding site" evidence="8">
    <location>
        <position position="261"/>
    </location>
    <ligand>
        <name>glycerol</name>
        <dbReference type="ChEBI" id="CHEBI:17754"/>
    </ligand>
</feature>
<keyword evidence="8" id="KW-0862">Zinc</keyword>
<comment type="pathway">
    <text evidence="4">Polyol metabolism; glycerol fermentation; glycerone phosphate from glycerol (oxidative route): step 1/2.</text>
</comment>
<dbReference type="EMBL" id="FNPZ01000001">
    <property type="protein sequence ID" value="SDY86649.1"/>
    <property type="molecule type" value="Genomic_DNA"/>
</dbReference>
<feature type="binding site" evidence="10">
    <location>
        <begin position="123"/>
        <end position="126"/>
    </location>
    <ligand>
        <name>NAD(+)</name>
        <dbReference type="ChEBI" id="CHEBI:57540"/>
    </ligand>
</feature>
<dbReference type="AlphaFoldDB" id="A0A1H3NEN5"/>
<gene>
    <name evidence="12" type="ORF">SAMN05216554_1798</name>
</gene>
<evidence type="ECO:0000256" key="3">
    <source>
        <dbReference type="ARBA" id="ARBA00023027"/>
    </source>
</evidence>
<feature type="binding site" evidence="10">
    <location>
        <begin position="101"/>
        <end position="105"/>
    </location>
    <ligand>
        <name>NAD(+)</name>
        <dbReference type="ChEBI" id="CHEBI:57540"/>
    </ligand>
</feature>
<evidence type="ECO:0000256" key="8">
    <source>
        <dbReference type="PIRSR" id="PIRSR000112-1"/>
    </source>
</evidence>
<dbReference type="PIRSF" id="PIRSF000112">
    <property type="entry name" value="Glycerol_dehydrogenase"/>
    <property type="match status" value="1"/>
</dbReference>
<evidence type="ECO:0000256" key="4">
    <source>
        <dbReference type="ARBA" id="ARBA00037918"/>
    </source>
</evidence>
<dbReference type="PANTHER" id="PTHR43616:SF5">
    <property type="entry name" value="GLYCEROL DEHYDROGENASE 1"/>
    <property type="match status" value="1"/>
</dbReference>
<dbReference type="SUPFAM" id="SSF56796">
    <property type="entry name" value="Dehydroquinate synthase-like"/>
    <property type="match status" value="1"/>
</dbReference>
<organism evidence="12 13">
    <name type="scientific">Herbiconiux ginsengi</name>
    <dbReference type="NCBI Taxonomy" id="381665"/>
    <lineage>
        <taxon>Bacteria</taxon>
        <taxon>Bacillati</taxon>
        <taxon>Actinomycetota</taxon>
        <taxon>Actinomycetes</taxon>
        <taxon>Micrococcales</taxon>
        <taxon>Microbacteriaceae</taxon>
        <taxon>Herbiconiux</taxon>
    </lineage>
</organism>
<feature type="binding site" evidence="10">
    <location>
        <position position="138"/>
    </location>
    <ligand>
        <name>NAD(+)</name>
        <dbReference type="ChEBI" id="CHEBI:57540"/>
    </ligand>
</feature>
<evidence type="ECO:0000256" key="5">
    <source>
        <dbReference type="ARBA" id="ARBA00039147"/>
    </source>
</evidence>
<evidence type="ECO:0000313" key="12">
    <source>
        <dbReference type="EMBL" id="SDY86649.1"/>
    </source>
</evidence>
<dbReference type="Gene3D" id="3.40.50.1970">
    <property type="match status" value="1"/>
</dbReference>
<evidence type="ECO:0000256" key="6">
    <source>
        <dbReference type="ARBA" id="ARBA00040132"/>
    </source>
</evidence>
<protein>
    <recommendedName>
        <fullName evidence="6">Glycerol dehydrogenase</fullName>
        <ecNumber evidence="5">1.1.1.6</ecNumber>
    </recommendedName>
</protein>
<dbReference type="Gene3D" id="1.20.1090.10">
    <property type="entry name" value="Dehydroquinate synthase-like - alpha domain"/>
    <property type="match status" value="1"/>
</dbReference>
<dbReference type="STRING" id="381665.SAMN05216554_1798"/>
<evidence type="ECO:0000256" key="1">
    <source>
        <dbReference type="ARBA" id="ARBA00022723"/>
    </source>
</evidence>
<feature type="binding site" evidence="8">
    <location>
        <position position="278"/>
    </location>
    <ligand>
        <name>glycerol</name>
        <dbReference type="ChEBI" id="CHEBI:17754"/>
    </ligand>
</feature>
<sequence length="365" mass="37389">MTEMGSRTGIRVFGTAARYVQGPGALAQIGRHAAGIGSSALVLVDAFMLPVLAPVIEASFAEAGLQARCRSVASEVTEAAIAAVTANVPAGTDFVVGVGGGKTIDIAKGTSRRLDLPVVTVPTIASNDSPASRAIALYDDAHQLIEVPLLRRNPALVLVDTEVIAGAPARFLSAGIGDALSKHFEVEACRAAGGITMQGTRGLRVAAIVAAGCYEVLRSQAVRALAALEAGVIDDAFEDTVEAVVLLSGLAFENGGLSLAHAVTRGLMAVPGAASRLHGEHVAYGLLVQLAVLGESDAAIRDLASFLDEVGLPRSLSELGAAPTDEAYDAVAARTLTAPHVVNLPEPLTQPALVAALRRVERLAH</sequence>
<feature type="binding site" evidence="8">
    <location>
        <position position="178"/>
    </location>
    <ligand>
        <name>glycerol</name>
        <dbReference type="ChEBI" id="CHEBI:17754"/>
    </ligand>
</feature>
<feature type="binding site" evidence="9">
    <location>
        <position position="128"/>
    </location>
    <ligand>
        <name>glycerol</name>
        <dbReference type="ChEBI" id="CHEBI:17754"/>
    </ligand>
</feature>
<comment type="cofactor">
    <cofactor evidence="8">
        <name>Zn(2+)</name>
        <dbReference type="ChEBI" id="CHEBI:29105"/>
    </cofactor>
    <text evidence="8">Binds 1 zinc ion per subunit.</text>
</comment>
<reference evidence="12 13" key="1">
    <citation type="submission" date="2016-10" db="EMBL/GenBank/DDBJ databases">
        <authorList>
            <person name="de Groot N.N."/>
        </authorList>
    </citation>
    <scope>NUCLEOTIDE SEQUENCE [LARGE SCALE GENOMIC DNA]</scope>
    <source>
        <strain evidence="12 13">CGMCC 4.3491</strain>
    </source>
</reference>
<dbReference type="InterPro" id="IPR016205">
    <property type="entry name" value="Glycerol_DH"/>
</dbReference>
<feature type="binding site" evidence="10">
    <location>
        <position position="45"/>
    </location>
    <ligand>
        <name>NAD(+)</name>
        <dbReference type="ChEBI" id="CHEBI:57540"/>
    </ligand>
</feature>
<keyword evidence="1 8" id="KW-0479">Metal-binding</keyword>
<comment type="catalytic activity">
    <reaction evidence="7">
        <text>glycerol + NAD(+) = dihydroxyacetone + NADH + H(+)</text>
        <dbReference type="Rhea" id="RHEA:13769"/>
        <dbReference type="ChEBI" id="CHEBI:15378"/>
        <dbReference type="ChEBI" id="CHEBI:16016"/>
        <dbReference type="ChEBI" id="CHEBI:17754"/>
        <dbReference type="ChEBI" id="CHEBI:57540"/>
        <dbReference type="ChEBI" id="CHEBI:57945"/>
        <dbReference type="EC" id="1.1.1.6"/>
    </reaction>
</comment>
<dbReference type="Proteomes" id="UP000198891">
    <property type="component" value="Unassembled WGS sequence"/>
</dbReference>
<evidence type="ECO:0000256" key="2">
    <source>
        <dbReference type="ARBA" id="ARBA00023002"/>
    </source>
</evidence>
<accession>A0A1H3NEN5</accession>
<keyword evidence="3 10" id="KW-0520">NAD</keyword>
<evidence type="ECO:0000256" key="10">
    <source>
        <dbReference type="PIRSR" id="PIRSR000112-3"/>
    </source>
</evidence>
<name>A0A1H3NEN5_9MICO</name>
<evidence type="ECO:0000256" key="9">
    <source>
        <dbReference type="PIRSR" id="PIRSR000112-2"/>
    </source>
</evidence>
<evidence type="ECO:0000259" key="11">
    <source>
        <dbReference type="Pfam" id="PF00465"/>
    </source>
</evidence>
<dbReference type="RefSeq" id="WP_092551598.1">
    <property type="nucleotide sequence ID" value="NZ_FNPZ01000001.1"/>
</dbReference>
<keyword evidence="2" id="KW-0560">Oxidoreductase</keyword>
<keyword evidence="13" id="KW-1185">Reference proteome</keyword>
<dbReference type="OrthoDB" id="323926at2"/>
<dbReference type="InterPro" id="IPR001670">
    <property type="entry name" value="ADH_Fe/GldA"/>
</dbReference>
<dbReference type="CDD" id="cd08170">
    <property type="entry name" value="GlyDH"/>
    <property type="match status" value="1"/>
</dbReference>
<dbReference type="GO" id="GO:0008888">
    <property type="term" value="F:glycerol dehydrogenase (NAD+) activity"/>
    <property type="evidence" value="ECO:0007669"/>
    <property type="project" value="UniProtKB-EC"/>
</dbReference>